<keyword evidence="2" id="KW-1185">Reference proteome</keyword>
<proteinExistence type="predicted"/>
<dbReference type="Proteomes" id="UP000182427">
    <property type="component" value="Chromosome I"/>
</dbReference>
<protein>
    <submittedName>
        <fullName evidence="1">Uncharacterized protein</fullName>
    </submittedName>
</protein>
<organism evidence="1 2">
    <name type="scientific">Terriglobus roseus</name>
    <dbReference type="NCBI Taxonomy" id="392734"/>
    <lineage>
        <taxon>Bacteria</taxon>
        <taxon>Pseudomonadati</taxon>
        <taxon>Acidobacteriota</taxon>
        <taxon>Terriglobia</taxon>
        <taxon>Terriglobales</taxon>
        <taxon>Acidobacteriaceae</taxon>
        <taxon>Terriglobus</taxon>
    </lineage>
</organism>
<dbReference type="AlphaFoldDB" id="A0A1G7G2X7"/>
<name>A0A1G7G2X7_9BACT</name>
<evidence type="ECO:0000313" key="2">
    <source>
        <dbReference type="Proteomes" id="UP000182427"/>
    </source>
</evidence>
<gene>
    <name evidence="1" type="ORF">SAMN05444167_0539</name>
</gene>
<dbReference type="RefSeq" id="WP_083343785.1">
    <property type="nucleotide sequence ID" value="NZ_LT629690.1"/>
</dbReference>
<accession>A0A1G7G2X7</accession>
<sequence length="343" mass="36734">MNSHISPSSPGLAAILSRFLFAFLLTGTGGMLPAQRVEKIPAVAPAAATVQWQSLSAQHAYGFPEVKPNKKGTLTLDEAGLTFTGKTFNTTLPRESITAVNAGNDRVELWGTGGRLLRMAIPQGGGLAAAAVMHHRVDMLTVEFRDTHGGAHSAVFYLPATEADKALTHFTVTPVTDTTTAVRGCDQNPVDPHSVLVKMPEWKSSEVPAAYRALVYEHIIDRMKAVKDVGSVYREGELVHGMACPHYTVAVAIEGYKKGNQVVRAATGPLGMFMSPTQMRFAVSYSDAMSGSVKTEEVKATVRSESESTTVADMAAKKLAKQYDHLLKEQAKVATASASPHVQ</sequence>
<dbReference type="OrthoDB" id="106080at2"/>
<evidence type="ECO:0000313" key="1">
    <source>
        <dbReference type="EMBL" id="SDE82491.1"/>
    </source>
</evidence>
<dbReference type="EMBL" id="LT629690">
    <property type="protein sequence ID" value="SDE82491.1"/>
    <property type="molecule type" value="Genomic_DNA"/>
</dbReference>
<reference evidence="1 2" key="1">
    <citation type="submission" date="2016-10" db="EMBL/GenBank/DDBJ databases">
        <authorList>
            <person name="de Groot N.N."/>
        </authorList>
    </citation>
    <scope>NUCLEOTIDE SEQUENCE [LARGE SCALE GENOMIC DNA]</scope>
    <source>
        <strain evidence="1 2">GAS232</strain>
    </source>
</reference>